<evidence type="ECO:0000313" key="2">
    <source>
        <dbReference type="EMBL" id="KUI64360.1"/>
    </source>
</evidence>
<protein>
    <submittedName>
        <fullName evidence="2">Uncharacterized protein</fullName>
    </submittedName>
</protein>
<feature type="region of interest" description="Disordered" evidence="1">
    <location>
        <begin position="47"/>
        <end position="73"/>
    </location>
</feature>
<name>A0A194VKG7_CYTMA</name>
<accession>A0A194VKG7</accession>
<dbReference type="OrthoDB" id="5232903at2759"/>
<evidence type="ECO:0000256" key="1">
    <source>
        <dbReference type="SAM" id="MobiDB-lite"/>
    </source>
</evidence>
<keyword evidence="3" id="KW-1185">Reference proteome</keyword>
<organism evidence="2 3">
    <name type="scientific">Cytospora mali</name>
    <name type="common">Apple Valsa canker fungus</name>
    <name type="synonym">Valsa mali</name>
    <dbReference type="NCBI Taxonomy" id="578113"/>
    <lineage>
        <taxon>Eukaryota</taxon>
        <taxon>Fungi</taxon>
        <taxon>Dikarya</taxon>
        <taxon>Ascomycota</taxon>
        <taxon>Pezizomycotina</taxon>
        <taxon>Sordariomycetes</taxon>
        <taxon>Sordariomycetidae</taxon>
        <taxon>Diaporthales</taxon>
        <taxon>Cytosporaceae</taxon>
        <taxon>Cytospora</taxon>
    </lineage>
</organism>
<gene>
    <name evidence="2" type="ORF">VM1G_11150</name>
</gene>
<dbReference type="EMBL" id="KN796132">
    <property type="protein sequence ID" value="KUI64360.1"/>
    <property type="molecule type" value="Genomic_DNA"/>
</dbReference>
<proteinExistence type="predicted"/>
<dbReference type="Proteomes" id="UP000078559">
    <property type="component" value="Unassembled WGS sequence"/>
</dbReference>
<dbReference type="AlphaFoldDB" id="A0A194VKG7"/>
<reference evidence="2" key="1">
    <citation type="submission" date="2014-12" db="EMBL/GenBank/DDBJ databases">
        <title>Genome Sequence of Valsa Canker Pathogens Uncovers a Specific Adaption of Colonization on Woody Bark.</title>
        <authorList>
            <person name="Yin Z."/>
            <person name="Liu H."/>
            <person name="Gao X."/>
            <person name="Li Z."/>
            <person name="Song N."/>
            <person name="Ke X."/>
            <person name="Dai Q."/>
            <person name="Wu Y."/>
            <person name="Sun Y."/>
            <person name="Xu J.-R."/>
            <person name="Kang Z.K."/>
            <person name="Wang L."/>
            <person name="Huang L."/>
        </authorList>
    </citation>
    <scope>NUCLEOTIDE SEQUENCE [LARGE SCALE GENOMIC DNA]</scope>
    <source>
        <strain evidence="2">03-8</strain>
    </source>
</reference>
<sequence>MSASEAIRPVLASARPIPPARPHRAFTAVWMLEEALSVLGLTVNDSTSKRRSEYQGLSDLPSNSTCRTPDGMVYHDSAGVRREIKNMTTEMYEKAMDIYGRGDLGVLNGTVVYDKDALGATDKA</sequence>
<evidence type="ECO:0000313" key="3">
    <source>
        <dbReference type="Proteomes" id="UP000078559"/>
    </source>
</evidence>